<sequence length="224" mass="25086">MHINLLCSERHLPQDIWVKHTGEKWGGVDRGALILLKHQITPFFSVGDFDSVSNKERQLLTEQLEIKPVQAEKADTDLALAVDKAVALGFDSITIYGATGGRLDHFFGAVQLLLKQAYYKKDVHIMLVDQQNKIVLLPEGQYQVEKETSYPYISFIPMTDDVELSLSGFKYNLTRQMLNIGSTLTISNEVENAQAMINVHNGLLLQIRSADLKEKSQGVVISSL</sequence>
<dbReference type="InterPro" id="IPR006282">
    <property type="entry name" value="Thi_PPkinase"/>
</dbReference>
<dbReference type="NCBIfam" id="TIGR01378">
    <property type="entry name" value="thi_PPkinase"/>
    <property type="match status" value="1"/>
</dbReference>
<evidence type="ECO:0000313" key="7">
    <source>
        <dbReference type="EMBL" id="CDR26737.1"/>
    </source>
</evidence>
<dbReference type="GO" id="GO:0030975">
    <property type="term" value="F:thiamine binding"/>
    <property type="evidence" value="ECO:0007669"/>
    <property type="project" value="InterPro"/>
</dbReference>
<dbReference type="Pfam" id="PF04265">
    <property type="entry name" value="TPK_B1_binding"/>
    <property type="match status" value="1"/>
</dbReference>
<dbReference type="EMBL" id="CCEH01000001">
    <property type="protein sequence ID" value="CDR26737.1"/>
    <property type="molecule type" value="Genomic_DNA"/>
</dbReference>
<dbReference type="Gene3D" id="3.40.50.10240">
    <property type="entry name" value="Thiamin pyrophosphokinase, catalytic domain"/>
    <property type="match status" value="1"/>
</dbReference>
<evidence type="ECO:0000256" key="4">
    <source>
        <dbReference type="ARBA" id="ARBA00022840"/>
    </source>
</evidence>
<dbReference type="RefSeq" id="WP_047528968.1">
    <property type="nucleotide sequence ID" value="NZ_CCEH01000001.1"/>
</dbReference>
<dbReference type="GO" id="GO:0004788">
    <property type="term" value="F:thiamine diphosphokinase activity"/>
    <property type="evidence" value="ECO:0007669"/>
    <property type="project" value="UniProtKB-UniRule"/>
</dbReference>
<evidence type="ECO:0000256" key="5">
    <source>
        <dbReference type="NCBIfam" id="TIGR01378"/>
    </source>
</evidence>
<dbReference type="GO" id="GO:0009229">
    <property type="term" value="P:thiamine diphosphate biosynthetic process"/>
    <property type="evidence" value="ECO:0007669"/>
    <property type="project" value="InterPro"/>
</dbReference>
<evidence type="ECO:0000256" key="1">
    <source>
        <dbReference type="ARBA" id="ARBA00022679"/>
    </source>
</evidence>
<accession>A0A077UI06</accession>
<evidence type="ECO:0000256" key="3">
    <source>
        <dbReference type="ARBA" id="ARBA00022777"/>
    </source>
</evidence>
<dbReference type="GO" id="GO:0005524">
    <property type="term" value="F:ATP binding"/>
    <property type="evidence" value="ECO:0007669"/>
    <property type="project" value="UniProtKB-KW"/>
</dbReference>
<dbReference type="InterPro" id="IPR007371">
    <property type="entry name" value="TPK_catalytic"/>
</dbReference>
<protein>
    <recommendedName>
        <fullName evidence="5">Thiamine diphosphokinase</fullName>
        <ecNumber evidence="5">2.7.6.2</ecNumber>
    </recommendedName>
</protein>
<name>A0A077UI06_9STAP</name>
<dbReference type="SUPFAM" id="SSF63862">
    <property type="entry name" value="Thiamin pyrophosphokinase, substrate-binding domain"/>
    <property type="match status" value="1"/>
</dbReference>
<dbReference type="SMART" id="SM00983">
    <property type="entry name" value="TPK_B1_binding"/>
    <property type="match status" value="1"/>
</dbReference>
<keyword evidence="1 7" id="KW-0808">Transferase</keyword>
<dbReference type="PANTHER" id="PTHR41299">
    <property type="entry name" value="THIAMINE PYROPHOSPHOKINASE"/>
    <property type="match status" value="1"/>
</dbReference>
<evidence type="ECO:0000313" key="8">
    <source>
        <dbReference type="Proteomes" id="UP000044616"/>
    </source>
</evidence>
<keyword evidence="2" id="KW-0547">Nucleotide-binding</keyword>
<keyword evidence="4" id="KW-0067">ATP-binding</keyword>
<dbReference type="InterPro" id="IPR007373">
    <property type="entry name" value="Thiamin_PyroPKinase_B1-bd"/>
</dbReference>
<evidence type="ECO:0000259" key="6">
    <source>
        <dbReference type="SMART" id="SM00983"/>
    </source>
</evidence>
<dbReference type="AlphaFoldDB" id="A0A077UI06"/>
<dbReference type="PANTHER" id="PTHR41299:SF1">
    <property type="entry name" value="THIAMINE PYROPHOSPHOKINASE"/>
    <property type="match status" value="1"/>
</dbReference>
<reference evidence="7 8" key="1">
    <citation type="submission" date="2014-05" db="EMBL/GenBank/DDBJ databases">
        <authorList>
            <person name="Aslett A.Martin."/>
            <person name="De Silva Nishadi"/>
        </authorList>
    </citation>
    <scope>NUCLEOTIDE SEQUENCE [LARGE SCALE GENOMIC DNA]</scope>
</reference>
<dbReference type="CDD" id="cd07995">
    <property type="entry name" value="TPK"/>
    <property type="match status" value="1"/>
</dbReference>
<dbReference type="EC" id="2.7.6.2" evidence="5"/>
<evidence type="ECO:0000256" key="2">
    <source>
        <dbReference type="ARBA" id="ARBA00022741"/>
    </source>
</evidence>
<organism evidence="7 8">
    <name type="scientific">Staphylococcus schweitzeri</name>
    <dbReference type="NCBI Taxonomy" id="1654388"/>
    <lineage>
        <taxon>Bacteria</taxon>
        <taxon>Bacillati</taxon>
        <taxon>Bacillota</taxon>
        <taxon>Bacilli</taxon>
        <taxon>Bacillales</taxon>
        <taxon>Staphylococcaceae</taxon>
        <taxon>Staphylococcus</taxon>
    </lineage>
</organism>
<dbReference type="SUPFAM" id="SSF63999">
    <property type="entry name" value="Thiamin pyrophosphokinase, catalytic domain"/>
    <property type="match status" value="1"/>
</dbReference>
<keyword evidence="3 7" id="KW-0418">Kinase</keyword>
<dbReference type="GO" id="GO:0016301">
    <property type="term" value="F:kinase activity"/>
    <property type="evidence" value="ECO:0007669"/>
    <property type="project" value="UniProtKB-KW"/>
</dbReference>
<dbReference type="GO" id="GO:0006772">
    <property type="term" value="P:thiamine metabolic process"/>
    <property type="evidence" value="ECO:0007669"/>
    <property type="project" value="UniProtKB-UniRule"/>
</dbReference>
<proteinExistence type="predicted"/>
<feature type="domain" description="Thiamin pyrophosphokinase thiamin-binding" evidence="6">
    <location>
        <begin position="140"/>
        <end position="205"/>
    </location>
</feature>
<dbReference type="InterPro" id="IPR053149">
    <property type="entry name" value="TPK"/>
</dbReference>
<gene>
    <name evidence="7" type="primary">thiN</name>
    <name evidence="7" type="ORF">ERS140147_00163</name>
</gene>
<dbReference type="Pfam" id="PF04263">
    <property type="entry name" value="TPK_catalytic"/>
    <property type="match status" value="1"/>
</dbReference>
<dbReference type="Proteomes" id="UP000044616">
    <property type="component" value="Unassembled WGS sequence"/>
</dbReference>
<dbReference type="InterPro" id="IPR036759">
    <property type="entry name" value="TPK_catalytic_sf"/>
</dbReference>
<dbReference type="InterPro" id="IPR036371">
    <property type="entry name" value="TPK_B1-bd_sf"/>
</dbReference>